<dbReference type="PRINTS" id="PR00926">
    <property type="entry name" value="MITOCARRIER"/>
</dbReference>
<evidence type="ECO:0000256" key="5">
    <source>
        <dbReference type="ARBA" id="ARBA00022737"/>
    </source>
</evidence>
<keyword evidence="6 7" id="KW-0472">Membrane</keyword>
<proteinExistence type="inferred from homology"/>
<reference evidence="10 11" key="1">
    <citation type="submission" date="2018-08" db="EMBL/GenBank/DDBJ databases">
        <authorList>
            <person name="Laetsch R D."/>
            <person name="Stevens L."/>
            <person name="Kumar S."/>
            <person name="Blaxter L. M."/>
        </authorList>
    </citation>
    <scope>NUCLEOTIDE SEQUENCE [LARGE SCALE GENOMIC DNA]</scope>
</reference>
<dbReference type="InterPro" id="IPR018108">
    <property type="entry name" value="MCP_transmembrane"/>
</dbReference>
<dbReference type="SUPFAM" id="SSF103506">
    <property type="entry name" value="Mitochondrial carrier"/>
    <property type="match status" value="1"/>
</dbReference>
<dbReference type="STRING" id="42156.A0A3P7LUW3"/>
<evidence type="ECO:0000256" key="4">
    <source>
        <dbReference type="ARBA" id="ARBA00022692"/>
    </source>
</evidence>
<comment type="similarity">
    <text evidence="2 8">Belongs to the mitochondrial carrier (TC 2.A.29) family.</text>
</comment>
<keyword evidence="4 7" id="KW-0812">Transmembrane</keyword>
<comment type="subcellular location">
    <subcellularLocation>
        <location evidence="1">Membrane</location>
        <topology evidence="1">Multi-pass membrane protein</topology>
    </subcellularLocation>
</comment>
<evidence type="ECO:0000256" key="2">
    <source>
        <dbReference type="ARBA" id="ARBA00006375"/>
    </source>
</evidence>
<gene>
    <name evidence="10" type="ORF">NLS_LOCUS9245</name>
</gene>
<dbReference type="Gene3D" id="1.50.40.10">
    <property type="entry name" value="Mitochondrial carrier domain"/>
    <property type="match status" value="1"/>
</dbReference>
<dbReference type="PROSITE" id="PS50920">
    <property type="entry name" value="SOLCAR"/>
    <property type="match status" value="1"/>
</dbReference>
<dbReference type="OrthoDB" id="270584at2759"/>
<keyword evidence="3 8" id="KW-0813">Transport</keyword>
<evidence type="ECO:0000313" key="10">
    <source>
        <dbReference type="EMBL" id="VDM91308.1"/>
    </source>
</evidence>
<evidence type="ECO:0000256" key="1">
    <source>
        <dbReference type="ARBA" id="ARBA00004141"/>
    </source>
</evidence>
<feature type="transmembrane region" description="Helical" evidence="9">
    <location>
        <begin position="27"/>
        <end position="48"/>
    </location>
</feature>
<evidence type="ECO:0000256" key="6">
    <source>
        <dbReference type="ARBA" id="ARBA00023136"/>
    </source>
</evidence>
<evidence type="ECO:0000313" key="11">
    <source>
        <dbReference type="Proteomes" id="UP000277928"/>
    </source>
</evidence>
<accession>A0A3P7LUW3</accession>
<dbReference type="Proteomes" id="UP000277928">
    <property type="component" value="Unassembled WGS sequence"/>
</dbReference>
<evidence type="ECO:0008006" key="12">
    <source>
        <dbReference type="Google" id="ProtNLM"/>
    </source>
</evidence>
<feature type="repeat" description="Solcar" evidence="7">
    <location>
        <begin position="64"/>
        <end position="150"/>
    </location>
</feature>
<dbReference type="InterPro" id="IPR023395">
    <property type="entry name" value="MCP_dom_sf"/>
</dbReference>
<keyword evidence="5" id="KW-0677">Repeat</keyword>
<evidence type="ECO:0000256" key="7">
    <source>
        <dbReference type="PROSITE-ProRule" id="PRU00282"/>
    </source>
</evidence>
<dbReference type="AlphaFoldDB" id="A0A3P7LUW3"/>
<keyword evidence="11" id="KW-1185">Reference proteome</keyword>
<organism evidence="10 11">
    <name type="scientific">Litomosoides sigmodontis</name>
    <name type="common">Filarial nematode worm</name>
    <dbReference type="NCBI Taxonomy" id="42156"/>
    <lineage>
        <taxon>Eukaryota</taxon>
        <taxon>Metazoa</taxon>
        <taxon>Ecdysozoa</taxon>
        <taxon>Nematoda</taxon>
        <taxon>Chromadorea</taxon>
        <taxon>Rhabditida</taxon>
        <taxon>Spirurina</taxon>
        <taxon>Spiruromorpha</taxon>
        <taxon>Filarioidea</taxon>
        <taxon>Onchocercidae</taxon>
        <taxon>Litomosoides</taxon>
    </lineage>
</organism>
<dbReference type="GO" id="GO:0016020">
    <property type="term" value="C:membrane"/>
    <property type="evidence" value="ECO:0007669"/>
    <property type="project" value="UniProtKB-SubCell"/>
</dbReference>
<dbReference type="InterPro" id="IPR002067">
    <property type="entry name" value="MCP"/>
</dbReference>
<sequence length="163" mass="18554">MENYGQEMLYVLCNIVTISENFNYRTFYNGLIPALLGAIPYAGASFFIFETLKLFYFEKTNKDVPSVYRLIFGGFAGLVGQSSSYPFDIVRRRMQTLRIPSGHNVFCCLYMIGKTEGIKNGLYKGLSLNWIKGPIAVGISFTVYDTLYMRISQLVINHQSSFK</sequence>
<evidence type="ECO:0000256" key="8">
    <source>
        <dbReference type="RuleBase" id="RU000488"/>
    </source>
</evidence>
<evidence type="ECO:0000256" key="9">
    <source>
        <dbReference type="SAM" id="Phobius"/>
    </source>
</evidence>
<name>A0A3P7LUW3_LITSI</name>
<protein>
    <recommendedName>
        <fullName evidence="12">Mitochondrial carrier protein</fullName>
    </recommendedName>
</protein>
<dbReference type="Pfam" id="PF00153">
    <property type="entry name" value="Mito_carr"/>
    <property type="match status" value="2"/>
</dbReference>
<dbReference type="GO" id="GO:0055085">
    <property type="term" value="P:transmembrane transport"/>
    <property type="evidence" value="ECO:0007669"/>
    <property type="project" value="InterPro"/>
</dbReference>
<evidence type="ECO:0000256" key="3">
    <source>
        <dbReference type="ARBA" id="ARBA00022448"/>
    </source>
</evidence>
<dbReference type="EMBL" id="UYRX01001452">
    <property type="protein sequence ID" value="VDM91308.1"/>
    <property type="molecule type" value="Genomic_DNA"/>
</dbReference>
<feature type="transmembrane region" description="Helical" evidence="9">
    <location>
        <begin position="68"/>
        <end position="87"/>
    </location>
</feature>
<keyword evidence="9" id="KW-1133">Transmembrane helix</keyword>
<dbReference type="PANTHER" id="PTHR24089">
    <property type="entry name" value="SOLUTE CARRIER FAMILY 25"/>
    <property type="match status" value="1"/>
</dbReference>